<evidence type="ECO:0000313" key="1">
    <source>
        <dbReference type="EMBL" id="DAG05147.1"/>
    </source>
</evidence>
<evidence type="ECO:0008006" key="2">
    <source>
        <dbReference type="Google" id="ProtNLM"/>
    </source>
</evidence>
<sequence>MANKKTLVRFNVQNVKYAVPTAQGSFGAFQDMGTSMKLALENDSSVKKIYGDGRRIVHIVNEKGKTATLTQNNVCDAYEVAMGRKIKTKQGLADIKQVKNISHVIYFETCGIDEDGATVLAKTMLYGVTSTRPAESFDQTTDDINESSFDTALEIGGTPLLAANGQKYLDDKGNEVIVWQMTVTPDDTDFDTFGEEVVLPTMAE</sequence>
<name>A0A8S5VEW8_9CAUD</name>
<dbReference type="EMBL" id="BK016250">
    <property type="protein sequence ID" value="DAG05147.1"/>
    <property type="molecule type" value="Genomic_DNA"/>
</dbReference>
<organism evidence="1">
    <name type="scientific">Myoviridae sp. ctE3x18</name>
    <dbReference type="NCBI Taxonomy" id="2825059"/>
    <lineage>
        <taxon>Viruses</taxon>
        <taxon>Duplodnaviria</taxon>
        <taxon>Heunggongvirae</taxon>
        <taxon>Uroviricota</taxon>
        <taxon>Caudoviricetes</taxon>
    </lineage>
</organism>
<reference evidence="1" key="1">
    <citation type="journal article" date="2021" name="Proc. Natl. Acad. Sci. U.S.A.">
        <title>A Catalog of Tens of Thousands of Viruses from Human Metagenomes Reveals Hidden Associations with Chronic Diseases.</title>
        <authorList>
            <person name="Tisza M.J."/>
            <person name="Buck C.B."/>
        </authorList>
    </citation>
    <scope>NUCLEOTIDE SEQUENCE</scope>
    <source>
        <strain evidence="1">CtE3x18</strain>
    </source>
</reference>
<accession>A0A8S5VEW8</accession>
<protein>
    <recommendedName>
        <fullName evidence="2">Major tail protein</fullName>
    </recommendedName>
</protein>
<proteinExistence type="predicted"/>